<evidence type="ECO:0000256" key="2">
    <source>
        <dbReference type="ARBA" id="ARBA00022840"/>
    </source>
</evidence>
<comment type="caution">
    <text evidence="3">The sequence shown here is derived from an EMBL/GenBank/DDBJ whole genome shotgun (WGS) entry which is preliminary data.</text>
</comment>
<dbReference type="EMBL" id="WOWB01000001">
    <property type="protein sequence ID" value="NLV07031.1"/>
    <property type="molecule type" value="Genomic_DNA"/>
</dbReference>
<proteinExistence type="predicted"/>
<dbReference type="GO" id="GO:0005524">
    <property type="term" value="F:ATP binding"/>
    <property type="evidence" value="ECO:0007669"/>
    <property type="project" value="UniProtKB-KW"/>
</dbReference>
<dbReference type="PANTHER" id="PTHR43637:SF2">
    <property type="entry name" value="PROTEIN GVPD 1"/>
    <property type="match status" value="1"/>
</dbReference>
<organism evidence="3 5">
    <name type="scientific">Haloarcula rubripromontorii</name>
    <dbReference type="NCBI Taxonomy" id="1705562"/>
    <lineage>
        <taxon>Archaea</taxon>
        <taxon>Methanobacteriati</taxon>
        <taxon>Methanobacteriota</taxon>
        <taxon>Stenosarchaea group</taxon>
        <taxon>Halobacteria</taxon>
        <taxon>Halobacteriales</taxon>
        <taxon>Haloarculaceae</taxon>
        <taxon>Haloarcula</taxon>
    </lineage>
</organism>
<protein>
    <submittedName>
        <fullName evidence="3">HTR-like protein</fullName>
    </submittedName>
</protein>
<reference evidence="4" key="2">
    <citation type="submission" date="2019-12" db="EMBL/GenBank/DDBJ databases">
        <title>The whole-genome sequencing of Haloarcula japonica strain pws8.</title>
        <authorList>
            <person name="Verma D.K."/>
            <person name="Gopal K."/>
            <person name="Prasad E.S."/>
        </authorList>
    </citation>
    <scope>NUCLEOTIDE SEQUENCE</scope>
    <source>
        <strain evidence="4">Pws8</strain>
    </source>
</reference>
<dbReference type="Proteomes" id="UP000037729">
    <property type="component" value="Unassembled WGS sequence"/>
</dbReference>
<dbReference type="SUPFAM" id="SSF52540">
    <property type="entry name" value="P-loop containing nucleoside triphosphate hydrolases"/>
    <property type="match status" value="1"/>
</dbReference>
<dbReference type="AlphaFoldDB" id="A0A0M9AHQ1"/>
<accession>A0A0M9AHQ1</accession>
<dbReference type="STRING" id="1705562.AMS69_12700"/>
<sequence length="278" mass="30492">MDRIPFGIRQLDSIINGGAPAGSVVLLSGEAGAGSREFMHTSALINGLGQVDSELHDLYYGDLSADAVAPEEVHYVSFTANESQLVSEMRLAMDGDVVEKGSRAVEFHDLSERYFHISPVPRDWYADETASITDLRARHEREDLLGTLGMVLNEVAANNLVIIDSLSDLVSAMGEEVDWADISSLVQGLQKAAHQWRCLLLLHINPETLSAVRHGQLVDASHGTMEFAWESGGSTRARTLVVQQFRGVLSQIEDEDIVQFETELGDAGFDISDVRKIR</sequence>
<keyword evidence="2" id="KW-0067">ATP-binding</keyword>
<reference evidence="3 5" key="1">
    <citation type="submission" date="2015-08" db="EMBL/GenBank/DDBJ databases">
        <title>Genomes of Isolates from Cabo Rojo, PR.</title>
        <authorList>
            <person name="Sanchez-Nieves R.L."/>
            <person name="Montalvo-Rodriguez R."/>
        </authorList>
    </citation>
    <scope>NUCLEOTIDE SEQUENCE [LARGE SCALE GENOMIC DNA]</scope>
    <source>
        <strain evidence="3 5">SL3</strain>
    </source>
</reference>
<evidence type="ECO:0000313" key="5">
    <source>
        <dbReference type="Proteomes" id="UP000037729"/>
    </source>
</evidence>
<dbReference type="EMBL" id="LIUF01000004">
    <property type="protein sequence ID" value="KOX92232.1"/>
    <property type="molecule type" value="Genomic_DNA"/>
</dbReference>
<dbReference type="PANTHER" id="PTHR43637">
    <property type="entry name" value="UPF0273 PROTEIN TM_0370"/>
    <property type="match status" value="1"/>
</dbReference>
<evidence type="ECO:0000256" key="1">
    <source>
        <dbReference type="ARBA" id="ARBA00022741"/>
    </source>
</evidence>
<evidence type="ECO:0000313" key="4">
    <source>
        <dbReference type="EMBL" id="NLV07031.1"/>
    </source>
</evidence>
<dbReference type="RefSeq" id="WP_053968442.1">
    <property type="nucleotide sequence ID" value="NZ_LIUF01000004.1"/>
</dbReference>
<keyword evidence="5" id="KW-1185">Reference proteome</keyword>
<keyword evidence="1" id="KW-0547">Nucleotide-binding</keyword>
<evidence type="ECO:0000313" key="3">
    <source>
        <dbReference type="EMBL" id="KOX92232.1"/>
    </source>
</evidence>
<gene>
    <name evidence="3" type="ORF">AMS69_12700</name>
    <name evidence="4" type="ORF">GOC83_12920</name>
</gene>
<dbReference type="PATRIC" id="fig|1705562.3.peg.3122"/>
<name>A0A0M9AHQ1_9EURY</name>
<dbReference type="Proteomes" id="UP000610611">
    <property type="component" value="Unassembled WGS sequence"/>
</dbReference>
<dbReference type="OrthoDB" id="337234at2157"/>
<dbReference type="InterPro" id="IPR027417">
    <property type="entry name" value="P-loop_NTPase"/>
</dbReference>
<dbReference type="Gene3D" id="3.40.50.300">
    <property type="entry name" value="P-loop containing nucleotide triphosphate hydrolases"/>
    <property type="match status" value="1"/>
</dbReference>